<feature type="domain" description="Imm-5-like" evidence="1">
    <location>
        <begin position="16"/>
        <end position="144"/>
    </location>
</feature>
<keyword evidence="2" id="KW-0269">Exonuclease</keyword>
<proteinExistence type="predicted"/>
<keyword evidence="2" id="KW-0378">Hydrolase</keyword>
<dbReference type="EMBL" id="CP003876">
    <property type="protein sequence ID" value="AFU02259.1"/>
    <property type="molecule type" value="Genomic_DNA"/>
</dbReference>
<reference evidence="2 3" key="1">
    <citation type="journal article" date="2012" name="J. Bacteriol.">
        <title>Complete genome sequence of Nocardia brasiliensis HUJEG-1.</title>
        <authorList>
            <person name="Vera-Cabrera L."/>
            <person name="Ortiz-Lopez R."/>
            <person name="Elizondo-Gonzalez R."/>
            <person name="Perez-Maya A.A."/>
            <person name="Ocampo-Candiani J."/>
        </authorList>
    </citation>
    <scope>NUCLEOTIDE SEQUENCE [LARGE SCALE GENOMIC DNA]</scope>
    <source>
        <strain evidence="3">ATCC 700358</strain>
    </source>
</reference>
<dbReference type="Pfam" id="PF21805">
    <property type="entry name" value="Imm5_like"/>
    <property type="match status" value="1"/>
</dbReference>
<name>K0EYY7_NOCB7</name>
<dbReference type="eggNOG" id="ENOG502ZWRX">
    <property type="taxonomic scope" value="Bacteria"/>
</dbReference>
<dbReference type="InterPro" id="IPR048667">
    <property type="entry name" value="Imm5-like"/>
</dbReference>
<organism evidence="2 3">
    <name type="scientific">Nocardia brasiliensis (strain ATCC 700358 / HUJEG-1)</name>
    <dbReference type="NCBI Taxonomy" id="1133849"/>
    <lineage>
        <taxon>Bacteria</taxon>
        <taxon>Bacillati</taxon>
        <taxon>Actinomycetota</taxon>
        <taxon>Actinomycetes</taxon>
        <taxon>Mycobacteriales</taxon>
        <taxon>Nocardiaceae</taxon>
        <taxon>Nocardia</taxon>
    </lineage>
</organism>
<dbReference type="KEGG" id="nbr:O3I_021500"/>
<keyword evidence="3" id="KW-1185">Reference proteome</keyword>
<dbReference type="Proteomes" id="UP000006304">
    <property type="component" value="Chromosome"/>
</dbReference>
<keyword evidence="2" id="KW-0540">Nuclease</keyword>
<evidence type="ECO:0000313" key="3">
    <source>
        <dbReference type="Proteomes" id="UP000006304"/>
    </source>
</evidence>
<evidence type="ECO:0000313" key="2">
    <source>
        <dbReference type="EMBL" id="AFU02259.1"/>
    </source>
</evidence>
<gene>
    <name evidence="2" type="ORF">O3I_021500</name>
</gene>
<dbReference type="GO" id="GO:0004527">
    <property type="term" value="F:exonuclease activity"/>
    <property type="evidence" value="ECO:0007669"/>
    <property type="project" value="UniProtKB-KW"/>
</dbReference>
<dbReference type="AlphaFoldDB" id="K0EYY7"/>
<evidence type="ECO:0000259" key="1">
    <source>
        <dbReference type="Pfam" id="PF21805"/>
    </source>
</evidence>
<dbReference type="HOGENOM" id="CLU_122854_0_0_11"/>
<protein>
    <submittedName>
        <fullName evidence="2">Exonuclease SbcC</fullName>
    </submittedName>
</protein>
<accession>K0EYY7</accession>
<dbReference type="RefSeq" id="WP_014985114.1">
    <property type="nucleotide sequence ID" value="NC_018681.1"/>
</dbReference>
<sequence>MGAAEENLTIALSMAELREVTAYALTCAAPVVPIHERACPGDPRVRAVLEQAHEFAAGGKRTKAIRVTAMAAHRAAWEADERGRPLVAAAAHAAGATGSSAYLHPLAKATQVWHILGAAAYTASALELDAGGDRAVAAAHLEKARKLANSTVIGVLSRYPAAPGGRGRAGELLRHLDRALRRGVTSAAEPSRS</sequence>
<dbReference type="STRING" id="1133849.O3I_021500"/>